<proteinExistence type="predicted"/>
<evidence type="ECO:0008006" key="2">
    <source>
        <dbReference type="Google" id="ProtNLM"/>
    </source>
</evidence>
<dbReference type="AlphaFoldDB" id="X1EUB9"/>
<evidence type="ECO:0000313" key="1">
    <source>
        <dbReference type="EMBL" id="GAH36951.1"/>
    </source>
</evidence>
<comment type="caution">
    <text evidence="1">The sequence shown here is derived from an EMBL/GenBank/DDBJ whole genome shotgun (WGS) entry which is preliminary data.</text>
</comment>
<dbReference type="EMBL" id="BARU01006793">
    <property type="protein sequence ID" value="GAH36951.1"/>
    <property type="molecule type" value="Genomic_DNA"/>
</dbReference>
<feature type="non-terminal residue" evidence="1">
    <location>
        <position position="1"/>
    </location>
</feature>
<name>X1EUB9_9ZZZZ</name>
<reference evidence="1" key="1">
    <citation type="journal article" date="2014" name="Front. Microbiol.">
        <title>High frequency of phylogenetically diverse reductive dehalogenase-homologous genes in deep subseafloor sedimentary metagenomes.</title>
        <authorList>
            <person name="Kawai M."/>
            <person name="Futagami T."/>
            <person name="Toyoda A."/>
            <person name="Takaki Y."/>
            <person name="Nishi S."/>
            <person name="Hori S."/>
            <person name="Arai W."/>
            <person name="Tsubouchi T."/>
            <person name="Morono Y."/>
            <person name="Uchiyama I."/>
            <person name="Ito T."/>
            <person name="Fujiyama A."/>
            <person name="Inagaki F."/>
            <person name="Takami H."/>
        </authorList>
    </citation>
    <scope>NUCLEOTIDE SEQUENCE</scope>
    <source>
        <strain evidence="1">Expedition CK06-06</strain>
    </source>
</reference>
<accession>X1EUB9</accession>
<gene>
    <name evidence="1" type="ORF">S03H2_13375</name>
</gene>
<organism evidence="1">
    <name type="scientific">marine sediment metagenome</name>
    <dbReference type="NCBI Taxonomy" id="412755"/>
    <lineage>
        <taxon>unclassified sequences</taxon>
        <taxon>metagenomes</taxon>
        <taxon>ecological metagenomes</taxon>
    </lineage>
</organism>
<protein>
    <recommendedName>
        <fullName evidence="2">HNH domain-containing protein</fullName>
    </recommendedName>
</protein>
<sequence length="143" mass="16481">IELVPKPAQYTNLRNAVTRSVWEKIAKETKERQGNKCGICGDQGHRLCCHEIWEYDDSHFIYTLVGFISLCGYCNSVKHMGFTKIQAAKGLVDLEAVIDHFCKVNGCTKAEYQDYEKVVFAEYHARSQYEWEPDFGEYASLVR</sequence>